<dbReference type="PANTHER" id="PTHR23085">
    <property type="entry name" value="GH28348P"/>
    <property type="match status" value="1"/>
</dbReference>
<feature type="compositionally biased region" description="Low complexity" evidence="1">
    <location>
        <begin position="258"/>
        <end position="279"/>
    </location>
</feature>
<dbReference type="AlphaFoldDB" id="A0AAD7SDX3"/>
<protein>
    <submittedName>
        <fullName evidence="2">Uncharacterized protein</fullName>
    </submittedName>
</protein>
<name>A0AAD7SDX3_9TELE</name>
<feature type="compositionally biased region" description="Low complexity" evidence="1">
    <location>
        <begin position="134"/>
        <end position="155"/>
    </location>
</feature>
<dbReference type="GO" id="GO:0030314">
    <property type="term" value="C:junctional membrane complex"/>
    <property type="evidence" value="ECO:0007669"/>
    <property type="project" value="InterPro"/>
</dbReference>
<dbReference type="EMBL" id="JAINUG010000075">
    <property type="protein sequence ID" value="KAJ8400537.1"/>
    <property type="molecule type" value="Genomic_DNA"/>
</dbReference>
<comment type="caution">
    <text evidence="2">The sequence shown here is derived from an EMBL/GenBank/DDBJ whole genome shotgun (WGS) entry which is preliminary data.</text>
</comment>
<keyword evidence="3" id="KW-1185">Reference proteome</keyword>
<dbReference type="Proteomes" id="UP001221898">
    <property type="component" value="Unassembled WGS sequence"/>
</dbReference>
<dbReference type="PANTHER" id="PTHR23085:SF26">
    <property type="entry name" value="JUNCTOPHILIN-2"/>
    <property type="match status" value="1"/>
</dbReference>
<dbReference type="GO" id="GO:0016529">
    <property type="term" value="C:sarcoplasmic reticulum"/>
    <property type="evidence" value="ECO:0007669"/>
    <property type="project" value="TreeGrafter"/>
</dbReference>
<dbReference type="GO" id="GO:0005789">
    <property type="term" value="C:endoplasmic reticulum membrane"/>
    <property type="evidence" value="ECO:0007669"/>
    <property type="project" value="TreeGrafter"/>
</dbReference>
<sequence length="355" mass="37226">MDHLFYIMWAPATFHRAIHGKGKANGAEQALQASNLESRIARTVARELSPTFHQPGPEYIKKRVLQDIAESNENEDVPPASAEEVPATRPETPQIHEVENPGQPSAPHTPSPSPAASPPEPAGGGGGNRGGNRPGTPSLAGAAGSRGYYARSAGRQGDRAEQGHDMEIKPLQRIRPEPKTADVPPFSATRTDGEDRPPPKPAATPLPESKPDPERGTEVREPAPEQAAPVAGKQAEPQGEAGDPSTRATPAPEPKPKPAGATPEPTTKAEPIAIAKTAGKAGGRTDTNADARARMTGKTSAEARDLSEEEGPNTVVICMRQPSRAIGDATSRHREGKLDSSSSPREPSAAKMAVS</sequence>
<feature type="compositionally biased region" description="Basic and acidic residues" evidence="1">
    <location>
        <begin position="156"/>
        <end position="180"/>
    </location>
</feature>
<feature type="compositionally biased region" description="Pro residues" evidence="1">
    <location>
        <begin position="107"/>
        <end position="121"/>
    </location>
</feature>
<proteinExistence type="predicted"/>
<gene>
    <name evidence="2" type="ORF">AAFF_G00393060</name>
</gene>
<organism evidence="2 3">
    <name type="scientific">Aldrovandia affinis</name>
    <dbReference type="NCBI Taxonomy" id="143900"/>
    <lineage>
        <taxon>Eukaryota</taxon>
        <taxon>Metazoa</taxon>
        <taxon>Chordata</taxon>
        <taxon>Craniata</taxon>
        <taxon>Vertebrata</taxon>
        <taxon>Euteleostomi</taxon>
        <taxon>Actinopterygii</taxon>
        <taxon>Neopterygii</taxon>
        <taxon>Teleostei</taxon>
        <taxon>Notacanthiformes</taxon>
        <taxon>Halosauridae</taxon>
        <taxon>Aldrovandia</taxon>
    </lineage>
</organism>
<evidence type="ECO:0000256" key="1">
    <source>
        <dbReference type="SAM" id="MobiDB-lite"/>
    </source>
</evidence>
<feature type="compositionally biased region" description="Basic and acidic residues" evidence="1">
    <location>
        <begin position="209"/>
        <end position="223"/>
    </location>
</feature>
<evidence type="ECO:0000313" key="3">
    <source>
        <dbReference type="Proteomes" id="UP001221898"/>
    </source>
</evidence>
<accession>A0AAD7SDX3</accession>
<feature type="region of interest" description="Disordered" evidence="1">
    <location>
        <begin position="71"/>
        <end position="355"/>
    </location>
</feature>
<reference evidence="2" key="1">
    <citation type="journal article" date="2023" name="Science">
        <title>Genome structures resolve the early diversification of teleost fishes.</title>
        <authorList>
            <person name="Parey E."/>
            <person name="Louis A."/>
            <person name="Montfort J."/>
            <person name="Bouchez O."/>
            <person name="Roques C."/>
            <person name="Iampietro C."/>
            <person name="Lluch J."/>
            <person name="Castinel A."/>
            <person name="Donnadieu C."/>
            <person name="Desvignes T."/>
            <person name="Floi Bucao C."/>
            <person name="Jouanno E."/>
            <person name="Wen M."/>
            <person name="Mejri S."/>
            <person name="Dirks R."/>
            <person name="Jansen H."/>
            <person name="Henkel C."/>
            <person name="Chen W.J."/>
            <person name="Zahm M."/>
            <person name="Cabau C."/>
            <person name="Klopp C."/>
            <person name="Thompson A.W."/>
            <person name="Robinson-Rechavi M."/>
            <person name="Braasch I."/>
            <person name="Lecointre G."/>
            <person name="Bobe J."/>
            <person name="Postlethwait J.H."/>
            <person name="Berthelot C."/>
            <person name="Roest Crollius H."/>
            <person name="Guiguen Y."/>
        </authorList>
    </citation>
    <scope>NUCLEOTIDE SEQUENCE</scope>
    <source>
        <strain evidence="2">NC1722</strain>
    </source>
</reference>
<evidence type="ECO:0000313" key="2">
    <source>
        <dbReference type="EMBL" id="KAJ8400537.1"/>
    </source>
</evidence>
<dbReference type="InterPro" id="IPR017191">
    <property type="entry name" value="Junctophilin"/>
</dbReference>
<feature type="compositionally biased region" description="Gly residues" evidence="1">
    <location>
        <begin position="122"/>
        <end position="133"/>
    </location>
</feature>
<dbReference type="GO" id="GO:0005886">
    <property type="term" value="C:plasma membrane"/>
    <property type="evidence" value="ECO:0007669"/>
    <property type="project" value="TreeGrafter"/>
</dbReference>